<dbReference type="OrthoDB" id="4951845at2759"/>
<dbReference type="AlphaFoldDB" id="A0A0R3PT76"/>
<evidence type="ECO:0000313" key="1">
    <source>
        <dbReference type="EMBL" id="VDM60530.1"/>
    </source>
</evidence>
<organism evidence="3">
    <name type="scientific">Angiostrongylus costaricensis</name>
    <name type="common">Nematode worm</name>
    <dbReference type="NCBI Taxonomy" id="334426"/>
    <lineage>
        <taxon>Eukaryota</taxon>
        <taxon>Metazoa</taxon>
        <taxon>Ecdysozoa</taxon>
        <taxon>Nematoda</taxon>
        <taxon>Chromadorea</taxon>
        <taxon>Rhabditida</taxon>
        <taxon>Rhabditina</taxon>
        <taxon>Rhabditomorpha</taxon>
        <taxon>Strongyloidea</taxon>
        <taxon>Metastrongylidae</taxon>
        <taxon>Angiostrongylus</taxon>
    </lineage>
</organism>
<keyword evidence="2" id="KW-1185">Reference proteome</keyword>
<proteinExistence type="predicted"/>
<reference evidence="1 2" key="2">
    <citation type="submission" date="2018-11" db="EMBL/GenBank/DDBJ databases">
        <authorList>
            <consortium name="Pathogen Informatics"/>
        </authorList>
    </citation>
    <scope>NUCLEOTIDE SEQUENCE [LARGE SCALE GENOMIC DNA]</scope>
    <source>
        <strain evidence="1 2">Costa Rica</strain>
    </source>
</reference>
<evidence type="ECO:0000313" key="3">
    <source>
        <dbReference type="WBParaSite" id="ACOC_0000894401-mRNA-1"/>
    </source>
</evidence>
<protein>
    <submittedName>
        <fullName evidence="3">DCB domain-containing protein</fullName>
    </submittedName>
</protein>
<dbReference type="Proteomes" id="UP000267027">
    <property type="component" value="Unassembled WGS sequence"/>
</dbReference>
<accession>A0A0R3PT76</accession>
<evidence type="ECO:0000313" key="2">
    <source>
        <dbReference type="Proteomes" id="UP000267027"/>
    </source>
</evidence>
<dbReference type="WBParaSite" id="ACOC_0000894401-mRNA-1">
    <property type="protein sequence ID" value="ACOC_0000894401-mRNA-1"/>
    <property type="gene ID" value="ACOC_0000894401"/>
</dbReference>
<dbReference type="EMBL" id="UYYA01004227">
    <property type="protein sequence ID" value="VDM60530.1"/>
    <property type="molecule type" value="Genomic_DNA"/>
</dbReference>
<sequence>MPAANGNCSTSAALCMQFLTRVANLAVENALMDMSTLMNVIFDLFDSKAPASQGKTDSSVDKGLRGAEALLVDNFYGVP</sequence>
<reference evidence="3" key="1">
    <citation type="submission" date="2017-02" db="UniProtKB">
        <authorList>
            <consortium name="WormBaseParasite"/>
        </authorList>
    </citation>
    <scope>IDENTIFICATION</scope>
</reference>
<gene>
    <name evidence="1" type="ORF">ACOC_LOCUS8945</name>
</gene>
<name>A0A0R3PT76_ANGCS</name>